<evidence type="ECO:0000256" key="4">
    <source>
        <dbReference type="ARBA" id="ARBA00022989"/>
    </source>
</evidence>
<dbReference type="GO" id="GO:0015209">
    <property type="term" value="F:cytosine transmembrane transporter activity"/>
    <property type="evidence" value="ECO:0007669"/>
    <property type="project" value="InterPro"/>
</dbReference>
<feature type="transmembrane region" description="Helical" evidence="6">
    <location>
        <begin position="250"/>
        <end position="278"/>
    </location>
</feature>
<protein>
    <submittedName>
        <fullName evidence="7">Purine-cytosine permease related protein</fullName>
    </submittedName>
</protein>
<accession>U1N546</accession>
<comment type="subcellular location">
    <subcellularLocation>
        <location evidence="1">Membrane</location>
        <topology evidence="1">Multi-pass membrane protein</topology>
    </subcellularLocation>
</comment>
<feature type="transmembrane region" description="Helical" evidence="6">
    <location>
        <begin position="398"/>
        <end position="419"/>
    </location>
</feature>
<evidence type="ECO:0000256" key="5">
    <source>
        <dbReference type="ARBA" id="ARBA00023136"/>
    </source>
</evidence>
<feature type="transmembrane region" description="Helical" evidence="6">
    <location>
        <begin position="284"/>
        <end position="306"/>
    </location>
</feature>
<dbReference type="Proteomes" id="UP000030649">
    <property type="component" value="Unassembled WGS sequence"/>
</dbReference>
<gene>
    <name evidence="7" type="ORF">J07HQW1_01562</name>
</gene>
<feature type="transmembrane region" description="Helical" evidence="6">
    <location>
        <begin position="71"/>
        <end position="93"/>
    </location>
</feature>
<dbReference type="NCBIfam" id="NF008241">
    <property type="entry name" value="PRK11017.1"/>
    <property type="match status" value="1"/>
</dbReference>
<feature type="transmembrane region" description="Helical" evidence="6">
    <location>
        <begin position="114"/>
        <end position="135"/>
    </location>
</feature>
<dbReference type="STRING" id="1238424.J07HQW1_01562"/>
<proteinExistence type="inferred from homology"/>
<feature type="transmembrane region" description="Helical" evidence="6">
    <location>
        <begin position="180"/>
        <end position="200"/>
    </location>
</feature>
<dbReference type="InterPro" id="IPR030191">
    <property type="entry name" value="CodB"/>
</dbReference>
<evidence type="ECO:0000313" key="7">
    <source>
        <dbReference type="EMBL" id="ERG91528.1"/>
    </source>
</evidence>
<keyword evidence="3 6" id="KW-0812">Transmembrane</keyword>
<evidence type="ECO:0000313" key="8">
    <source>
        <dbReference type="Proteomes" id="UP000030649"/>
    </source>
</evidence>
<sequence length="469" mass="48182">MATDGQQSWIRRVVLGNENLPDPDFPISHVPDTERKGLLSIAAVLLGFVFFAGTLFAGAEVGAAIGFVPMLAAMFVGYAILGVYVATLCGIAAKAGLTAVLLARYSFGSYGAKFVSLLLGGTQVGWFGVTIPLIAGPTASYFGLTGTLGGIVDITAVLILIWGFLHLVTAYFGYEGMEKLSLVAVPILVIVGVLSIGIAVQDVGGVNELIGQGGGGEMTFAGAVTVVVGTFISGGTQAPNWARFARSHRVGFWAGLTAFLLGNGFLFLSGAVGGAVYADTTGGLFGVLTAQGLALIGLIALVLNIWTTNDNAAYAFGVAGSEAFDFDRKRPFVLAGGAVGITIALAGAGNLLIPWLSTLGQYIPPLGGIIVADFLVCRRMDIPHMDDVEFTSLRGTAVIAYSLGGLVAMFTAGQIIPGVPAPAIIPGPVGASFNGLITAFVVQVLAYYGLETRGVLSGHVIDPDAELLS</sequence>
<dbReference type="Gene3D" id="1.10.4160.10">
    <property type="entry name" value="Hydantoin permease"/>
    <property type="match status" value="1"/>
</dbReference>
<dbReference type="Pfam" id="PF02133">
    <property type="entry name" value="Transp_cyt_pur"/>
    <property type="match status" value="1"/>
</dbReference>
<dbReference type="EMBL" id="KE356560">
    <property type="protein sequence ID" value="ERG91528.1"/>
    <property type="molecule type" value="Genomic_DNA"/>
</dbReference>
<reference evidence="7 8" key="1">
    <citation type="journal article" date="2013" name="PLoS ONE">
        <title>Assembly-driven community genomics of a hypersaline microbial ecosystem.</title>
        <authorList>
            <person name="Podell S."/>
            <person name="Ugalde J.A."/>
            <person name="Narasingarao P."/>
            <person name="Banfield J.F."/>
            <person name="Heidelberg K.B."/>
            <person name="Allen E.E."/>
        </authorList>
    </citation>
    <scope>NUCLEOTIDE SEQUENCE [LARGE SCALE GENOMIC DNA]</scope>
    <source>
        <strain evidence="8">J07HQW1</strain>
    </source>
</reference>
<name>U1N546_9EURY</name>
<organism evidence="7 8">
    <name type="scientific">Haloquadratum walsbyi J07HQW1</name>
    <dbReference type="NCBI Taxonomy" id="1238424"/>
    <lineage>
        <taxon>Archaea</taxon>
        <taxon>Methanobacteriati</taxon>
        <taxon>Methanobacteriota</taxon>
        <taxon>Stenosarchaea group</taxon>
        <taxon>Halobacteria</taxon>
        <taxon>Halobacteriales</taxon>
        <taxon>Haloferacaceae</taxon>
        <taxon>Haloquadratum</taxon>
    </lineage>
</organism>
<evidence type="ECO:0000256" key="2">
    <source>
        <dbReference type="ARBA" id="ARBA00008974"/>
    </source>
</evidence>
<evidence type="ECO:0000256" key="6">
    <source>
        <dbReference type="SAM" id="Phobius"/>
    </source>
</evidence>
<dbReference type="CDD" id="cd11484">
    <property type="entry name" value="SLC-NCS1sbd_CobB-like"/>
    <property type="match status" value="1"/>
</dbReference>
<feature type="transmembrane region" description="Helical" evidence="6">
    <location>
        <begin position="141"/>
        <end position="168"/>
    </location>
</feature>
<feature type="transmembrane region" description="Helical" evidence="6">
    <location>
        <begin position="359"/>
        <end position="377"/>
    </location>
</feature>
<dbReference type="PANTHER" id="PTHR30569">
    <property type="entry name" value="CYTOSINE TRANSPORTER CODB"/>
    <property type="match status" value="1"/>
</dbReference>
<dbReference type="AlphaFoldDB" id="U1N546"/>
<keyword evidence="4 6" id="KW-1133">Transmembrane helix</keyword>
<feature type="transmembrane region" description="Helical" evidence="6">
    <location>
        <begin position="332"/>
        <end position="353"/>
    </location>
</feature>
<dbReference type="GO" id="GO:0005886">
    <property type="term" value="C:plasma membrane"/>
    <property type="evidence" value="ECO:0007669"/>
    <property type="project" value="TreeGrafter"/>
</dbReference>
<keyword evidence="5 6" id="KW-0472">Membrane</keyword>
<evidence type="ECO:0000256" key="1">
    <source>
        <dbReference type="ARBA" id="ARBA00004141"/>
    </source>
</evidence>
<feature type="transmembrane region" description="Helical" evidence="6">
    <location>
        <begin position="38"/>
        <end position="59"/>
    </location>
</feature>
<evidence type="ECO:0000256" key="3">
    <source>
        <dbReference type="ARBA" id="ARBA00022692"/>
    </source>
</evidence>
<feature type="transmembrane region" description="Helical" evidence="6">
    <location>
        <begin position="431"/>
        <end position="450"/>
    </location>
</feature>
<dbReference type="InterPro" id="IPR001248">
    <property type="entry name" value="Pur-cyt_permease"/>
</dbReference>
<dbReference type="HOGENOM" id="CLU_035711_1_1_2"/>
<dbReference type="PANTHER" id="PTHR30569:SF0">
    <property type="entry name" value="CYTOSINE PERMEASE"/>
    <property type="match status" value="1"/>
</dbReference>
<comment type="similarity">
    <text evidence="2">Belongs to the purine-cytosine permease (2.A.39) family.</text>
</comment>
<feature type="transmembrane region" description="Helical" evidence="6">
    <location>
        <begin position="220"/>
        <end position="238"/>
    </location>
</feature>